<reference evidence="3" key="1">
    <citation type="submission" date="2020-07" db="EMBL/GenBank/DDBJ databases">
        <authorList>
            <person name="Nazaruddin N."/>
        </authorList>
    </citation>
    <scope>NUCLEOTIDE SEQUENCE</scope>
</reference>
<feature type="compositionally biased region" description="Polar residues" evidence="1">
    <location>
        <begin position="249"/>
        <end position="260"/>
    </location>
</feature>
<feature type="compositionally biased region" description="Basic and acidic residues" evidence="1">
    <location>
        <begin position="861"/>
        <end position="875"/>
    </location>
</feature>
<feature type="transmembrane region" description="Helical" evidence="2">
    <location>
        <begin position="779"/>
        <end position="798"/>
    </location>
</feature>
<evidence type="ECO:0000313" key="4">
    <source>
        <dbReference type="Proteomes" id="UP000752696"/>
    </source>
</evidence>
<evidence type="ECO:0000313" key="3">
    <source>
        <dbReference type="EMBL" id="CAD1473706.1"/>
    </source>
</evidence>
<feature type="compositionally biased region" description="Low complexity" evidence="1">
    <location>
        <begin position="222"/>
        <end position="231"/>
    </location>
</feature>
<keyword evidence="2" id="KW-0472">Membrane</keyword>
<dbReference type="EMBL" id="CAJDYZ010006801">
    <property type="protein sequence ID" value="CAD1473706.1"/>
    <property type="molecule type" value="Genomic_DNA"/>
</dbReference>
<accession>A0A6V7H2K7</accession>
<feature type="compositionally biased region" description="Polar residues" evidence="1">
    <location>
        <begin position="425"/>
        <end position="443"/>
    </location>
</feature>
<dbReference type="Proteomes" id="UP000752696">
    <property type="component" value="Unassembled WGS sequence"/>
</dbReference>
<name>A0A6V7H2K7_9HYME</name>
<feature type="compositionally biased region" description="Polar residues" evidence="1">
    <location>
        <begin position="388"/>
        <end position="403"/>
    </location>
</feature>
<dbReference type="AlphaFoldDB" id="A0A6V7H2K7"/>
<feature type="region of interest" description="Disordered" evidence="1">
    <location>
        <begin position="841"/>
        <end position="875"/>
    </location>
</feature>
<organism evidence="3 4">
    <name type="scientific">Heterotrigona itama</name>
    <dbReference type="NCBI Taxonomy" id="395501"/>
    <lineage>
        <taxon>Eukaryota</taxon>
        <taxon>Metazoa</taxon>
        <taxon>Ecdysozoa</taxon>
        <taxon>Arthropoda</taxon>
        <taxon>Hexapoda</taxon>
        <taxon>Insecta</taxon>
        <taxon>Pterygota</taxon>
        <taxon>Neoptera</taxon>
        <taxon>Endopterygota</taxon>
        <taxon>Hymenoptera</taxon>
        <taxon>Apocrita</taxon>
        <taxon>Aculeata</taxon>
        <taxon>Apoidea</taxon>
        <taxon>Anthophila</taxon>
        <taxon>Apidae</taxon>
        <taxon>Heterotrigona</taxon>
    </lineage>
</organism>
<feature type="region of interest" description="Disordered" evidence="1">
    <location>
        <begin position="188"/>
        <end position="302"/>
    </location>
</feature>
<proteinExistence type="predicted"/>
<feature type="compositionally biased region" description="Basic and acidic residues" evidence="1">
    <location>
        <begin position="586"/>
        <end position="595"/>
    </location>
</feature>
<protein>
    <submittedName>
        <fullName evidence="3">Uncharacterized protein</fullName>
    </submittedName>
</protein>
<keyword evidence="2" id="KW-0812">Transmembrane</keyword>
<feature type="region of interest" description="Disordered" evidence="1">
    <location>
        <begin position="625"/>
        <end position="673"/>
    </location>
</feature>
<comment type="caution">
    <text evidence="3">The sequence shown here is derived from an EMBL/GenBank/DDBJ whole genome shotgun (WGS) entry which is preliminary data.</text>
</comment>
<keyword evidence="2" id="KW-1133">Transmembrane helix</keyword>
<feature type="non-terminal residue" evidence="3">
    <location>
        <position position="1"/>
    </location>
</feature>
<sequence>MGSAIFIIGQEHAEFQWRIDSSAVSAKQRVTTGRFPYVSFFRMQGAIQIKDSRETTPFSNHINASNFGAKYGTLEYLRQFERTNFLIISGHSPQSVRINVRELSLKVWPSSESQANIQETKFSSHFDSLRFASGQQSNLSISFILQSAAQQNRKADGIQTLVRKVRRLVKERTNRTFRCVLRSGGTLDERRCPESGSTEETTRSSRQTFEDSESRPRGARTSSVGADSSSVGDEDSRFRARRNAGRIKQSLSDRVQSSACNDRPRFKLTFQGEKKPRRKSEDEEYPDTFAERGGTFTDDRKERLDASRCKDIGEEVPTHGKLHKSDSFLRRLVRNSKDNITEGCERLVRNIQKSPLLRKKFQFTDDKPVPPVRRKKNKQRPVQADSIYEQSSTSVNPEGSNNNRVSVVFPNAELVEDDFLLVHKTSPTDQGTSHSLASKISSTRRIENEGSSESVSVEDVEDLIRTEDNLRLLEQRVLIRRRLEKSTKLLRAVQPASQQRSRSEESLVHAIEQVHHRFRVRFPISVDSAAVDCSPVAHRRYVGSVCNRGEQSRSAEWRDKVERTWWKAKRSPPPDDWQVQRSSGDNAHESTDNRVKPARKLQIRDGGVHARLTSLVKCKLANFADSGGDEEATRNREPTEEQSKQRLVANRLDENTTRHPSTPADQPLHGSRVSSDLALESRSVSDALADSSFVTIRVNLAGLASADGRGDDEEILKPGSVITTDRDVRKNQGKSQRRLASKRKKVVSSGKECKAREPSAWNDWKMKFTVRMIRIRDKLMLGLSAFAILFTILLVMDLQMDLGYSGHHLVPSHGRVRIGDDPNTDTIYNNFRRRFLQRMNASKEQTSGDVSGTTQNSGKDSGNEARESRTEKTEVHDSFSDLVDLVVKGYGVSVYEGVARISGEDHTYNPTLGELKKISL</sequence>
<feature type="region of interest" description="Disordered" evidence="1">
    <location>
        <begin position="568"/>
        <end position="602"/>
    </location>
</feature>
<keyword evidence="4" id="KW-1185">Reference proteome</keyword>
<evidence type="ECO:0000256" key="1">
    <source>
        <dbReference type="SAM" id="MobiDB-lite"/>
    </source>
</evidence>
<feature type="compositionally biased region" description="Polar residues" evidence="1">
    <location>
        <begin position="841"/>
        <end position="860"/>
    </location>
</feature>
<feature type="compositionally biased region" description="Basic and acidic residues" evidence="1">
    <location>
        <begin position="200"/>
        <end position="216"/>
    </location>
</feature>
<gene>
    <name evidence="3" type="ORF">MHI_LOCUS407911</name>
</gene>
<dbReference type="OrthoDB" id="8583677at2759"/>
<evidence type="ECO:0000256" key="2">
    <source>
        <dbReference type="SAM" id="Phobius"/>
    </source>
</evidence>
<feature type="region of interest" description="Disordered" evidence="1">
    <location>
        <begin position="425"/>
        <end position="453"/>
    </location>
</feature>
<feature type="region of interest" description="Disordered" evidence="1">
    <location>
        <begin position="363"/>
        <end position="403"/>
    </location>
</feature>
<feature type="compositionally biased region" description="Basic and acidic residues" evidence="1">
    <location>
        <begin position="631"/>
        <end position="644"/>
    </location>
</feature>